<evidence type="ECO:0000313" key="1">
    <source>
        <dbReference type="EMBL" id="SEL41601.1"/>
    </source>
</evidence>
<dbReference type="STRING" id="332977.SAMN05421740_105114"/>
<dbReference type="EMBL" id="FNZR01000005">
    <property type="protein sequence ID" value="SEL41601.1"/>
    <property type="molecule type" value="Genomic_DNA"/>
</dbReference>
<accession>A0A1H7Q0B1</accession>
<reference evidence="2" key="1">
    <citation type="submission" date="2016-10" db="EMBL/GenBank/DDBJ databases">
        <authorList>
            <person name="Varghese N."/>
            <person name="Submissions S."/>
        </authorList>
    </citation>
    <scope>NUCLEOTIDE SEQUENCE [LARGE SCALE GENOMIC DNA]</scope>
    <source>
        <strain evidence="2">Jip14</strain>
    </source>
</reference>
<gene>
    <name evidence="1" type="ORF">SAMN05421740_105114</name>
</gene>
<dbReference type="Proteomes" id="UP000198916">
    <property type="component" value="Unassembled WGS sequence"/>
</dbReference>
<sequence length="126" mass="13750">MGKFEFSQAGLQELLMQLYALSDSELEVVADSAATDFTGWVLNYFELSPSQVAFLQSLNPQFIVASGVDTAVVLRHRLPINLIKPESAAVRPQTDKLIRRESNLEETSTGSGTVTASGVLTFEIID</sequence>
<name>A0A1H7Q0B1_9SPHI</name>
<dbReference type="AlphaFoldDB" id="A0A1H7Q0B1"/>
<evidence type="ECO:0000313" key="2">
    <source>
        <dbReference type="Proteomes" id="UP000198916"/>
    </source>
</evidence>
<protein>
    <submittedName>
        <fullName evidence="1">Uncharacterized protein</fullName>
    </submittedName>
</protein>
<dbReference type="OrthoDB" id="762944at2"/>
<proteinExistence type="predicted"/>
<dbReference type="RefSeq" id="WP_090606193.1">
    <property type="nucleotide sequence ID" value="NZ_FNZR01000005.1"/>
</dbReference>
<organism evidence="1 2">
    <name type="scientific">Parapedobacter koreensis</name>
    <dbReference type="NCBI Taxonomy" id="332977"/>
    <lineage>
        <taxon>Bacteria</taxon>
        <taxon>Pseudomonadati</taxon>
        <taxon>Bacteroidota</taxon>
        <taxon>Sphingobacteriia</taxon>
        <taxon>Sphingobacteriales</taxon>
        <taxon>Sphingobacteriaceae</taxon>
        <taxon>Parapedobacter</taxon>
    </lineage>
</organism>
<keyword evidence="2" id="KW-1185">Reference proteome</keyword>